<proteinExistence type="predicted"/>
<reference evidence="2" key="1">
    <citation type="journal article" date="2021" name="G3 (Bethesda)">
        <title>Chromosome assembled and annotated genome sequence of Aspergillus flavus NRRL 3357.</title>
        <authorList>
            <person name="Skerker J.M."/>
            <person name="Pianalto K.M."/>
            <person name="Mondo S.J."/>
            <person name="Yang K."/>
            <person name="Arkin A.P."/>
            <person name="Keller N.P."/>
            <person name="Grigoriev I.V."/>
            <person name="Louise Glass N.L."/>
        </authorList>
    </citation>
    <scope>NUCLEOTIDE SEQUENCE [LARGE SCALE GENOMIC DNA]</scope>
    <source>
        <strain evidence="2">ATCC 200026 / FGSC A1120 / IAM 13836 / NRRL 3357 / JCM 12722 / SRRC 167</strain>
    </source>
</reference>
<evidence type="ECO:0000313" key="2">
    <source>
        <dbReference type="Proteomes" id="UP000596276"/>
    </source>
</evidence>
<gene>
    <name evidence="1" type="ORF">F9C07_2277131</name>
</gene>
<name>A0A7U2MDJ4_ASPFN</name>
<sequence>MWFTESALPTLDKGYPIGDETVHTRRPQILVHLSPQKYAENYINAKVNAGMICPSWYVSPLTEYIAAANEERWRDFVQMNPSEVTGPEDNRTVTTSLEDHIQKLMIKHSCSCLALPRRKWYLQAMSPLK</sequence>
<dbReference type="EMBL" id="CP044622">
    <property type="protein sequence ID" value="QRD81766.1"/>
    <property type="molecule type" value="Genomic_DNA"/>
</dbReference>
<keyword evidence="2" id="KW-1185">Reference proteome</keyword>
<accession>A0A7U2MDJ4</accession>
<dbReference type="OMA" id="AANEERW"/>
<evidence type="ECO:0000313" key="1">
    <source>
        <dbReference type="EMBL" id="QRD81766.1"/>
    </source>
</evidence>
<dbReference type="Proteomes" id="UP000596276">
    <property type="component" value="Chromosome 2"/>
</dbReference>
<organism evidence="1 2">
    <name type="scientific">Aspergillus flavus (strain ATCC 200026 / FGSC A1120 / IAM 13836 / NRRL 3357 / JCM 12722 / SRRC 167)</name>
    <dbReference type="NCBI Taxonomy" id="332952"/>
    <lineage>
        <taxon>Eukaryota</taxon>
        <taxon>Fungi</taxon>
        <taxon>Dikarya</taxon>
        <taxon>Ascomycota</taxon>
        <taxon>Pezizomycotina</taxon>
        <taxon>Eurotiomycetes</taxon>
        <taxon>Eurotiomycetidae</taxon>
        <taxon>Eurotiales</taxon>
        <taxon>Aspergillaceae</taxon>
        <taxon>Aspergillus</taxon>
        <taxon>Aspergillus subgen. Circumdati</taxon>
    </lineage>
</organism>
<protein>
    <submittedName>
        <fullName evidence="1">Uncharacterized protein</fullName>
    </submittedName>
</protein>
<dbReference type="VEuPathDB" id="FungiDB:F9C07_2277131"/>
<dbReference type="AlphaFoldDB" id="A0A7U2MDJ4"/>